<comment type="subcellular location">
    <subcellularLocation>
        <location evidence="3">Cytoplasm</location>
    </subcellularLocation>
</comment>
<feature type="region of interest" description="Disordered" evidence="4">
    <location>
        <begin position="139"/>
        <end position="159"/>
    </location>
</feature>
<reference evidence="6 7" key="1">
    <citation type="journal article" date="2021" name="Genome Biol. Evol.">
        <title>Complete Genome Sequencing of a Novel Gloeobacter Species from a Waterfall Cave in Mexico.</title>
        <authorList>
            <person name="Saw J.H."/>
            <person name="Cardona T."/>
            <person name="Montejano G."/>
        </authorList>
    </citation>
    <scope>NUCLEOTIDE SEQUENCE [LARGE SCALE GENOMIC DNA]</scope>
    <source>
        <strain evidence="6">MG652769</strain>
    </source>
</reference>
<evidence type="ECO:0000313" key="7">
    <source>
        <dbReference type="Proteomes" id="UP001054846"/>
    </source>
</evidence>
<dbReference type="SUPFAM" id="SSF55194">
    <property type="entry name" value="Ribosome recycling factor, RRF"/>
    <property type="match status" value="1"/>
</dbReference>
<organism evidence="6 7">
    <name type="scientific">Gloeobacter morelensis MG652769</name>
    <dbReference type="NCBI Taxonomy" id="2781736"/>
    <lineage>
        <taxon>Bacteria</taxon>
        <taxon>Bacillati</taxon>
        <taxon>Cyanobacteriota</taxon>
        <taxon>Cyanophyceae</taxon>
        <taxon>Gloeobacterales</taxon>
        <taxon>Gloeobacteraceae</taxon>
        <taxon>Gloeobacter</taxon>
        <taxon>Gloeobacter morelensis</taxon>
    </lineage>
</organism>
<keyword evidence="3" id="KW-0963">Cytoplasm</keyword>
<dbReference type="EMBL" id="CP063845">
    <property type="protein sequence ID" value="UFP96745.1"/>
    <property type="molecule type" value="Genomic_DNA"/>
</dbReference>
<comment type="function">
    <text evidence="3">Responsible for the release of ribosomes from messenger RNA at the termination of protein biosynthesis. May increase the efficiency of translation by recycling ribosomes from one round of translation to another.</text>
</comment>
<evidence type="ECO:0000313" key="6">
    <source>
        <dbReference type="EMBL" id="UFP96745.1"/>
    </source>
</evidence>
<feature type="domain" description="Ribosome recycling factor" evidence="5">
    <location>
        <begin position="20"/>
        <end position="179"/>
    </location>
</feature>
<dbReference type="Gene3D" id="1.10.132.20">
    <property type="entry name" value="Ribosome-recycling factor"/>
    <property type="match status" value="1"/>
</dbReference>
<dbReference type="CDD" id="cd00520">
    <property type="entry name" value="RRF"/>
    <property type="match status" value="1"/>
</dbReference>
<evidence type="ECO:0000256" key="1">
    <source>
        <dbReference type="ARBA" id="ARBA00005912"/>
    </source>
</evidence>
<keyword evidence="7" id="KW-1185">Reference proteome</keyword>
<dbReference type="InterPro" id="IPR036191">
    <property type="entry name" value="RRF_sf"/>
</dbReference>
<dbReference type="Gene3D" id="3.30.1360.40">
    <property type="match status" value="1"/>
</dbReference>
<dbReference type="PANTHER" id="PTHR20982">
    <property type="entry name" value="RIBOSOME RECYCLING FACTOR"/>
    <property type="match status" value="1"/>
</dbReference>
<dbReference type="InterPro" id="IPR023584">
    <property type="entry name" value="Ribosome_recyc_fac_dom"/>
</dbReference>
<protein>
    <recommendedName>
        <fullName evidence="3">Ribosome-recycling factor</fullName>
        <shortName evidence="3">RRF</shortName>
    </recommendedName>
    <alternativeName>
        <fullName evidence="3">Ribosome-releasing factor</fullName>
    </alternativeName>
</protein>
<dbReference type="Proteomes" id="UP001054846">
    <property type="component" value="Chromosome"/>
</dbReference>
<dbReference type="Pfam" id="PF01765">
    <property type="entry name" value="RRF"/>
    <property type="match status" value="1"/>
</dbReference>
<gene>
    <name evidence="3 6" type="primary">frr</name>
    <name evidence="6" type="ORF">ISF26_11260</name>
</gene>
<dbReference type="PANTHER" id="PTHR20982:SF3">
    <property type="entry name" value="MITOCHONDRIAL RIBOSOME RECYCLING FACTOR PSEUDO 1"/>
    <property type="match status" value="1"/>
</dbReference>
<dbReference type="InterPro" id="IPR002661">
    <property type="entry name" value="Ribosome_recyc_fac"/>
</dbReference>
<comment type="similarity">
    <text evidence="1 3">Belongs to the RRF family.</text>
</comment>
<evidence type="ECO:0000259" key="5">
    <source>
        <dbReference type="Pfam" id="PF01765"/>
    </source>
</evidence>
<sequence length="182" mass="20462">MNVSKTEQDMRKAIEATAGNFATIRTGRASTSLLDRINVEYYGQPTPLKTLATVTTPDASTVIIQPYDPSSIRLIEKAILESDLGLPPGNDGKAIRLNIPPLTAERRKDLVKVLRNLAEEGRVAVRNIRRHAIDEVRKEEKDAKISEDESRRLQDEVQKLTDKSIQQIEKLFEAKEKEITTV</sequence>
<dbReference type="HAMAP" id="MF_00040">
    <property type="entry name" value="RRF"/>
    <property type="match status" value="1"/>
</dbReference>
<proteinExistence type="inferred from homology"/>
<keyword evidence="2 3" id="KW-0648">Protein biosynthesis</keyword>
<evidence type="ECO:0000256" key="2">
    <source>
        <dbReference type="ARBA" id="ARBA00022917"/>
    </source>
</evidence>
<dbReference type="NCBIfam" id="TIGR00496">
    <property type="entry name" value="frr"/>
    <property type="match status" value="1"/>
</dbReference>
<evidence type="ECO:0000256" key="4">
    <source>
        <dbReference type="SAM" id="MobiDB-lite"/>
    </source>
</evidence>
<name>A0ABY3PSV2_9CYAN</name>
<accession>A0ABY3PSV2</accession>
<evidence type="ECO:0000256" key="3">
    <source>
        <dbReference type="HAMAP-Rule" id="MF_00040"/>
    </source>
</evidence>